<accession>A0A448N1I7</accession>
<feature type="region of interest" description="Disordered" evidence="1">
    <location>
        <begin position="26"/>
        <end position="57"/>
    </location>
</feature>
<evidence type="ECO:0000313" key="3">
    <source>
        <dbReference type="Proteomes" id="UP000273044"/>
    </source>
</evidence>
<proteinExistence type="predicted"/>
<reference evidence="2 3" key="1">
    <citation type="submission" date="2018-12" db="EMBL/GenBank/DDBJ databases">
        <authorList>
            <consortium name="Pathogen Informatics"/>
        </authorList>
    </citation>
    <scope>NUCLEOTIDE SEQUENCE [LARGE SCALE GENOMIC DNA]</scope>
    <source>
        <strain evidence="2 3">NCTC12967</strain>
    </source>
</reference>
<dbReference type="AlphaFoldDB" id="A0A448N1I7"/>
<name>A0A448N1I7_9ACTN</name>
<evidence type="ECO:0000313" key="2">
    <source>
        <dbReference type="EMBL" id="VEH71212.1"/>
    </source>
</evidence>
<evidence type="ECO:0000256" key="1">
    <source>
        <dbReference type="SAM" id="MobiDB-lite"/>
    </source>
</evidence>
<dbReference type="EMBL" id="LR134406">
    <property type="protein sequence ID" value="VEH71212.1"/>
    <property type="molecule type" value="Genomic_DNA"/>
</dbReference>
<dbReference type="Proteomes" id="UP000273044">
    <property type="component" value="Chromosome"/>
</dbReference>
<protein>
    <submittedName>
        <fullName evidence="2">Uncharacterized protein</fullName>
    </submittedName>
</protein>
<feature type="region of interest" description="Disordered" evidence="1">
    <location>
        <begin position="117"/>
        <end position="162"/>
    </location>
</feature>
<gene>
    <name evidence="2" type="ORF">NCTC12967_02530</name>
</gene>
<organism evidence="2 3">
    <name type="scientific">Arachnia propionica</name>
    <dbReference type="NCBI Taxonomy" id="1750"/>
    <lineage>
        <taxon>Bacteria</taxon>
        <taxon>Bacillati</taxon>
        <taxon>Actinomycetota</taxon>
        <taxon>Actinomycetes</taxon>
        <taxon>Propionibacteriales</taxon>
        <taxon>Propionibacteriaceae</taxon>
        <taxon>Arachnia</taxon>
    </lineage>
</organism>
<sequence length="204" mass="21993">MPRLTMFVIVSSLRVDASVAFSRRLGRAPGRGGTHSSLDASRPSFHCNQPQAPSRRAVAARSCHPPGSGWIDGMWCMPAPSRGLLWQHIAGPWILAVSSPLPGVAGHSWLAVHPPAGVATSATDRPSGESCRRPAPPRPPRNARSRQPSALPAPTRPSYRPKRHVSCRLLSHPRPLPCPRVAIDQATTGGVSRYRYIVREPLAA</sequence>
<keyword evidence="3" id="KW-1185">Reference proteome</keyword>